<sequence length="479" mass="53771">MTDKFSNRAKDEAIEWALAHGMAMKTTLDSAQHPAFVLTPTAITPERFQTLAHTVSLLGKLIHAVSEDAAFIEQAIEPITTGDSFFQQLLHMHCTLQQKGQTARRLPMLIMRSDFMDDVTQGPKLVEFNGIAAGMGPFGQRTHELHRYLSHQWPSQFDHWSGEQIGPLVENRAIENLAKGIAKATWQIKHEFADKGPATFLMVIQEHEDNVFDQHLLEHALQDQGIRTVRRSFRELYDGLSAGEDHRLLLDGIGSIDCVYLRAGYQYSDYIANDIIDRACCQALTQTRLMIEQHRVAVNATVAQQLATSKRVQLLLSLKSAHALTRFNLTLEQAERVKALMGEMRAVDKQSIPWIAQRPENEWVLKNQGEGGGHCVFGQDIVPTLQRLDPAEYQVWSLMRRWHPACRQNTAYVVRKGEIHPVEDLISEIGMFTVHIDGQAAFSENAYAGYLIRSKSSQITEGGVHSGLGALDSLAYSKP</sequence>
<dbReference type="InterPro" id="IPR014042">
    <property type="entry name" value="Glutathione_synthase_a-hlx"/>
</dbReference>
<keyword evidence="8" id="KW-0547">Nucleotide-binding</keyword>
<evidence type="ECO:0000256" key="6">
    <source>
        <dbReference type="ARBA" id="ARBA00022684"/>
    </source>
</evidence>
<dbReference type="GO" id="GO:0043295">
    <property type="term" value="F:glutathione binding"/>
    <property type="evidence" value="ECO:0007669"/>
    <property type="project" value="TreeGrafter"/>
</dbReference>
<dbReference type="InterPro" id="IPR004887">
    <property type="entry name" value="GSH_synth_subst-bd"/>
</dbReference>
<comment type="similarity">
    <text evidence="3">Belongs to the eukaryotic GSH synthase family.</text>
</comment>
<dbReference type="EMBL" id="JABAIK010000005">
    <property type="protein sequence ID" value="NLS12681.1"/>
    <property type="molecule type" value="Genomic_DNA"/>
</dbReference>
<evidence type="ECO:0000256" key="7">
    <source>
        <dbReference type="ARBA" id="ARBA00022723"/>
    </source>
</evidence>
<dbReference type="Proteomes" id="UP000535589">
    <property type="component" value="Unassembled WGS sequence"/>
</dbReference>
<dbReference type="Gene3D" id="3.30.1490.50">
    <property type="match status" value="1"/>
</dbReference>
<dbReference type="InterPro" id="IPR014709">
    <property type="entry name" value="Glutathione_synthase_C_euk"/>
</dbReference>
<dbReference type="Pfam" id="PF03199">
    <property type="entry name" value="GSH_synthase"/>
    <property type="match status" value="1"/>
</dbReference>
<evidence type="ECO:0000256" key="9">
    <source>
        <dbReference type="ARBA" id="ARBA00022840"/>
    </source>
</evidence>
<feature type="domain" description="Glutathione synthase substrate-binding" evidence="11">
    <location>
        <begin position="199"/>
        <end position="307"/>
    </location>
</feature>
<dbReference type="SUPFAM" id="SSF56059">
    <property type="entry name" value="Glutathione synthetase ATP-binding domain-like"/>
    <property type="match status" value="1"/>
</dbReference>
<keyword evidence="5" id="KW-0436">Ligase</keyword>
<proteinExistence type="inferred from homology"/>
<evidence type="ECO:0000313" key="13">
    <source>
        <dbReference type="Proteomes" id="UP000535589"/>
    </source>
</evidence>
<dbReference type="GO" id="GO:0005829">
    <property type="term" value="C:cytosol"/>
    <property type="evidence" value="ECO:0007669"/>
    <property type="project" value="TreeGrafter"/>
</dbReference>
<dbReference type="InterPro" id="IPR014049">
    <property type="entry name" value="Glutathione_synthase_N_euk"/>
</dbReference>
<evidence type="ECO:0000256" key="2">
    <source>
        <dbReference type="ARBA" id="ARBA00004965"/>
    </source>
</evidence>
<evidence type="ECO:0000256" key="1">
    <source>
        <dbReference type="ARBA" id="ARBA00001946"/>
    </source>
</evidence>
<organism evidence="12 13">
    <name type="scientific">Vibrio agarilyticus</name>
    <dbReference type="NCBI Taxonomy" id="2726741"/>
    <lineage>
        <taxon>Bacteria</taxon>
        <taxon>Pseudomonadati</taxon>
        <taxon>Pseudomonadota</taxon>
        <taxon>Gammaproteobacteria</taxon>
        <taxon>Vibrionales</taxon>
        <taxon>Vibrionaceae</taxon>
        <taxon>Vibrio</taxon>
    </lineage>
</organism>
<dbReference type="InterPro" id="IPR016185">
    <property type="entry name" value="PreATP-grasp_dom_sf"/>
</dbReference>
<comment type="cofactor">
    <cofactor evidence="1">
        <name>Mg(2+)</name>
        <dbReference type="ChEBI" id="CHEBI:18420"/>
    </cofactor>
</comment>
<dbReference type="Pfam" id="PF03917">
    <property type="entry name" value="GSH_synth_ATP"/>
    <property type="match status" value="1"/>
</dbReference>
<dbReference type="GO" id="GO:0046872">
    <property type="term" value="F:metal ion binding"/>
    <property type="evidence" value="ECO:0007669"/>
    <property type="project" value="UniProtKB-KW"/>
</dbReference>
<accession>A0A7X8TPZ9</accession>
<dbReference type="InterPro" id="IPR037013">
    <property type="entry name" value="GSH-S_sub-bd_sf"/>
</dbReference>
<dbReference type="GO" id="GO:0005524">
    <property type="term" value="F:ATP binding"/>
    <property type="evidence" value="ECO:0007669"/>
    <property type="project" value="UniProtKB-KW"/>
</dbReference>
<reference evidence="12 13" key="1">
    <citation type="submission" date="2020-04" db="EMBL/GenBank/DDBJ databases">
        <title>Vibrio sp. SM6, a novel species isolated from seawater.</title>
        <authorList>
            <person name="Wang X."/>
        </authorList>
    </citation>
    <scope>NUCLEOTIDE SEQUENCE [LARGE SCALE GENOMIC DNA]</scope>
    <source>
        <strain evidence="12 13">SM6</strain>
    </source>
</reference>
<dbReference type="SUPFAM" id="SSF52440">
    <property type="entry name" value="PreATP-grasp domain"/>
    <property type="match status" value="1"/>
</dbReference>
<dbReference type="Gene3D" id="3.30.470.20">
    <property type="entry name" value="ATP-grasp fold, B domain"/>
    <property type="match status" value="1"/>
</dbReference>
<evidence type="ECO:0000256" key="10">
    <source>
        <dbReference type="ARBA" id="ARBA00022842"/>
    </source>
</evidence>
<dbReference type="AlphaFoldDB" id="A0A7X8TPZ9"/>
<dbReference type="EC" id="6.3.2.3" evidence="4"/>
<keyword evidence="10" id="KW-0460">Magnesium</keyword>
<comment type="pathway">
    <text evidence="2">Sulfur metabolism; glutathione biosynthesis; glutathione from L-cysteine and L-glutamate: step 2/2.</text>
</comment>
<dbReference type="InterPro" id="IPR005615">
    <property type="entry name" value="Glutathione_synthase"/>
</dbReference>
<keyword evidence="7" id="KW-0479">Metal-binding</keyword>
<keyword evidence="9" id="KW-0067">ATP-binding</keyword>
<dbReference type="GO" id="GO:0004363">
    <property type="term" value="F:glutathione synthase activity"/>
    <property type="evidence" value="ECO:0007669"/>
    <property type="project" value="UniProtKB-EC"/>
</dbReference>
<protein>
    <recommendedName>
        <fullName evidence="4">glutathione synthase</fullName>
        <ecNumber evidence="4">6.3.2.3</ecNumber>
    </recommendedName>
</protein>
<dbReference type="PIRSF" id="PIRSF001558">
    <property type="entry name" value="GSHase"/>
    <property type="match status" value="1"/>
</dbReference>
<keyword evidence="13" id="KW-1185">Reference proteome</keyword>
<dbReference type="UniPathway" id="UPA00142">
    <property type="reaction ID" value="UER00210"/>
</dbReference>
<evidence type="ECO:0000256" key="5">
    <source>
        <dbReference type="ARBA" id="ARBA00022598"/>
    </source>
</evidence>
<evidence type="ECO:0000256" key="8">
    <source>
        <dbReference type="ARBA" id="ARBA00022741"/>
    </source>
</evidence>
<gene>
    <name evidence="12" type="ORF">HGP28_07150</name>
</gene>
<evidence type="ECO:0000259" key="11">
    <source>
        <dbReference type="Pfam" id="PF03199"/>
    </source>
</evidence>
<evidence type="ECO:0000313" key="12">
    <source>
        <dbReference type="EMBL" id="NLS12681.1"/>
    </source>
</evidence>
<dbReference type="PANTHER" id="PTHR11130:SF0">
    <property type="entry name" value="GLUTATHIONE SYNTHETASE"/>
    <property type="match status" value="1"/>
</dbReference>
<evidence type="ECO:0000256" key="4">
    <source>
        <dbReference type="ARBA" id="ARBA00012214"/>
    </source>
</evidence>
<comment type="caution">
    <text evidence="12">The sequence shown here is derived from an EMBL/GenBank/DDBJ whole genome shotgun (WGS) entry which is preliminary data.</text>
</comment>
<dbReference type="Gene3D" id="3.40.50.1760">
    <property type="entry name" value="Glutathione synthase, substrate-binding domain superfamily, eukaryotic"/>
    <property type="match status" value="1"/>
</dbReference>
<dbReference type="Gene3D" id="1.10.1080.10">
    <property type="entry name" value="Glutathione Synthetase, Chain A, domain 3"/>
    <property type="match status" value="1"/>
</dbReference>
<keyword evidence="6" id="KW-0317">Glutathione biosynthesis</keyword>
<name>A0A7X8TPZ9_9VIBR</name>
<dbReference type="PANTHER" id="PTHR11130">
    <property type="entry name" value="GLUTATHIONE SYNTHETASE"/>
    <property type="match status" value="1"/>
</dbReference>
<evidence type="ECO:0000256" key="3">
    <source>
        <dbReference type="ARBA" id="ARBA00010385"/>
    </source>
</evidence>
<dbReference type="Gene3D" id="3.30.1490.80">
    <property type="match status" value="1"/>
</dbReference>